<feature type="region of interest" description="Disordered" evidence="1">
    <location>
        <begin position="1"/>
        <end position="23"/>
    </location>
</feature>
<evidence type="ECO:0000256" key="1">
    <source>
        <dbReference type="SAM" id="MobiDB-lite"/>
    </source>
</evidence>
<dbReference type="AlphaFoldDB" id="A0A381Q101"/>
<accession>A0A381Q101</accession>
<dbReference type="EMBL" id="UINC01001116">
    <property type="protein sequence ID" value="SUZ71303.1"/>
    <property type="molecule type" value="Genomic_DNA"/>
</dbReference>
<organism evidence="2">
    <name type="scientific">marine metagenome</name>
    <dbReference type="NCBI Taxonomy" id="408172"/>
    <lineage>
        <taxon>unclassified sequences</taxon>
        <taxon>metagenomes</taxon>
        <taxon>ecological metagenomes</taxon>
    </lineage>
</organism>
<gene>
    <name evidence="2" type="ORF">METZ01_LOCUS24157</name>
</gene>
<name>A0A381Q101_9ZZZZ</name>
<sequence>MDGSELDLGTDPKFSGALGDVWM</sequence>
<protein>
    <submittedName>
        <fullName evidence="2">Uncharacterized protein</fullName>
    </submittedName>
</protein>
<reference evidence="2" key="1">
    <citation type="submission" date="2018-05" db="EMBL/GenBank/DDBJ databases">
        <authorList>
            <person name="Lanie J.A."/>
            <person name="Ng W.-L."/>
            <person name="Kazmierczak K.M."/>
            <person name="Andrzejewski T.M."/>
            <person name="Davidsen T.M."/>
            <person name="Wayne K.J."/>
            <person name="Tettelin H."/>
            <person name="Glass J.I."/>
            <person name="Rusch D."/>
            <person name="Podicherti R."/>
            <person name="Tsui H.-C.T."/>
            <person name="Winkler M.E."/>
        </authorList>
    </citation>
    <scope>NUCLEOTIDE SEQUENCE</scope>
</reference>
<evidence type="ECO:0000313" key="2">
    <source>
        <dbReference type="EMBL" id="SUZ71303.1"/>
    </source>
</evidence>
<proteinExistence type="predicted"/>